<gene>
    <name evidence="1" type="ORF">GAK31_02682</name>
</gene>
<proteinExistence type="predicted"/>
<sequence length="652" mass="71998">MRGSDSHWVQVAPFDAVNLPRKLSADESTLEDPRRKVMPHPADLHVQQIVLNELLTQRHDRLNADGRTFSSSIPAVRWYSSRGEVVVTGPFEALSEPNVHAGEPSTLSFGYQIDMDVLEGDKTPSDQGKFRPFGECWRDFMGSLSQQCHAIGSQVHVLRLDAKRYYDNVQRYVVLDRLLTPLFDELNSSGIPLGFSEMFGLDVGEVKDAYARAFERLLMGFIFGFASRSPKHDGDVDRSSEAIGIPQGPVISAYIGTIALFPVDNCARQFIRRTSKPSEDGIYRPTAGYARHVDDIVIFADSEQAFGEMREALQAEAGLSSISLIHKGVRVRAGSPQAVMQQLNEGRGLAGSVPGWEPPLVGDGEAGWGMAQDMPDVDRQCALKMLWHPDLITNPSGVRAQVEAAMNAQDLRPSDLGLCARWLWWQVAQEGDGVTSQAIRDVWGRFWKLWDSVCQDHEWSPGFKKRGYQRLYAIEGLDRLLDPYPWVENGQALLEVPKNRALRKALGEVVCRPDFFTDVSAIENRSHLLRRSRLIVTKARRLVGTDSPRPPIDAHRADSVTSVEWLCIAAEALNSAGATSADGVWDPLNELRGRAKESTSFSAGLKLADGVRALLKSDEAACAESGAADVLGLAIEFVLNSAPRRSGLEVLE</sequence>
<accession>A0A7V8FGN2</accession>
<dbReference type="CDD" id="cd01646">
    <property type="entry name" value="RT_Bac_retron_I"/>
    <property type="match status" value="1"/>
</dbReference>
<evidence type="ECO:0000313" key="1">
    <source>
        <dbReference type="EMBL" id="KAF1015192.1"/>
    </source>
</evidence>
<reference evidence="2" key="1">
    <citation type="journal article" date="2020" name="MBio">
        <title>Horizontal gene transfer to a defensive symbiont with a reduced genome amongst a multipartite beetle microbiome.</title>
        <authorList>
            <person name="Waterworth S.C."/>
            <person name="Florez L.V."/>
            <person name="Rees E.R."/>
            <person name="Hertweck C."/>
            <person name="Kaltenpoth M."/>
            <person name="Kwan J.C."/>
        </authorList>
    </citation>
    <scope>NUCLEOTIDE SEQUENCE [LARGE SCALE GENOMIC DNA]</scope>
</reference>
<organism evidence="1 2">
    <name type="scientific">Stenotrophomonas maltophilia</name>
    <name type="common">Pseudomonas maltophilia</name>
    <name type="synonym">Xanthomonas maltophilia</name>
    <dbReference type="NCBI Taxonomy" id="40324"/>
    <lineage>
        <taxon>Bacteria</taxon>
        <taxon>Pseudomonadati</taxon>
        <taxon>Pseudomonadota</taxon>
        <taxon>Gammaproteobacteria</taxon>
        <taxon>Lysobacterales</taxon>
        <taxon>Lysobacteraceae</taxon>
        <taxon>Stenotrophomonas</taxon>
        <taxon>Stenotrophomonas maltophilia group</taxon>
    </lineage>
</organism>
<dbReference type="Proteomes" id="UP000487117">
    <property type="component" value="Unassembled WGS sequence"/>
</dbReference>
<name>A0A7V8FGN2_STEMA</name>
<comment type="caution">
    <text evidence="1">The sequence shown here is derived from an EMBL/GenBank/DDBJ whole genome shotgun (WGS) entry which is preliminary data.</text>
</comment>
<evidence type="ECO:0000313" key="2">
    <source>
        <dbReference type="Proteomes" id="UP000487117"/>
    </source>
</evidence>
<protein>
    <recommendedName>
        <fullName evidence="3">Reverse transcriptase domain-containing protein</fullName>
    </recommendedName>
</protein>
<evidence type="ECO:0008006" key="3">
    <source>
        <dbReference type="Google" id="ProtNLM"/>
    </source>
</evidence>
<dbReference type="AlphaFoldDB" id="A0A7V8FGN2"/>
<dbReference type="EMBL" id="WNDS01000003">
    <property type="protein sequence ID" value="KAF1015192.1"/>
    <property type="molecule type" value="Genomic_DNA"/>
</dbReference>